<proteinExistence type="inferred from homology"/>
<dbReference type="PANTHER" id="PTHR10408:SF23">
    <property type="entry name" value="STEROL O-ACYLTRANSFERASE 1-RELATED"/>
    <property type="match status" value="1"/>
</dbReference>
<dbReference type="STRING" id="1064592.G0VEN2"/>
<sequence length="625" mass="73494">MSTTHELLNDEEYLKIQKLNSAGSDRRNSIIHDIVKDSADSEIQNPSAETSMNVLQKEEPVIALVSSEASKGLRNRTEAPTVAVNEEDVIPPIITINDEDAKTFAKITPIDSKQRRINVQIAKLNGKERSRFHRDSKKLISFFDDVDFDVRPTIIDGAISEPYLATFDGPVMERQVKAFEKMKKAHENSTKLHFESNFSGIYVMLWMVLGTTALKGSVDYYVEHNYSLKDLVILRMMVNDIPNVIILDSLMYFATFFVVLIQWLIKKHVINWNSTGKTIVSLYEMIYTVGFNYYVFDERFAFHWIARVFLFLHSMVFLMKMHSFSFFNGYLWDITNELKFAKKALEKYKDQPNDEIIETLKRSRDFCEHELSMQSTSKDDEFPNNISTWNYFLFTMFPTLVYQVIYPRTKTIRWGYVLEKVCAVFGTIFVMTLVAELFLYPITEQAQIMRQHFVWPPTRKQTGEWFYVLCELVPGFTVMYVLSFYLIWDAILNGFAELTMFGDRYFYSDWWNCVSFIEFSRMWNIPVHKFLLRHVYHSSINAWKLSKLQATLFTFMFSAVFHEYCMFVIFKRVRCYLFLFQLSQLPMSYVSESRYFTDKKVLANVIFWVGIFSGPSVILALYLLY</sequence>
<evidence type="ECO:0000256" key="9">
    <source>
        <dbReference type="ARBA" id="ARBA00023568"/>
    </source>
</evidence>
<evidence type="ECO:0000256" key="3">
    <source>
        <dbReference type="ARBA" id="ARBA00022679"/>
    </source>
</evidence>
<feature type="active site" evidence="11">
    <location>
        <position position="562"/>
    </location>
</feature>
<dbReference type="GO" id="GO:0034738">
    <property type="term" value="F:lanosterol O-acyltransferase activity"/>
    <property type="evidence" value="ECO:0007669"/>
    <property type="project" value="EnsemblFungi"/>
</dbReference>
<reference evidence="13 14" key="1">
    <citation type="journal article" date="2011" name="Proc. Natl. Acad. Sci. U.S.A.">
        <title>Evolutionary erosion of yeast sex chromosomes by mating-type switching accidents.</title>
        <authorList>
            <person name="Gordon J.L."/>
            <person name="Armisen D."/>
            <person name="Proux-Wera E."/>
            <person name="Oheigeartaigh S.S."/>
            <person name="Byrne K.P."/>
            <person name="Wolfe K.H."/>
        </authorList>
    </citation>
    <scope>NUCLEOTIDE SEQUENCE [LARGE SCALE GENOMIC DNA]</scope>
    <source>
        <strain evidence="14">ATCC 76901 / BCRC 22586 / CBS 4309 / NBRC 1992 / NRRL Y-12630</strain>
    </source>
</reference>
<evidence type="ECO:0000256" key="6">
    <source>
        <dbReference type="ARBA" id="ARBA00022989"/>
    </source>
</evidence>
<dbReference type="PIRSF" id="PIRSF000439">
    <property type="entry name" value="Oat_ACAT_DAG_ARE"/>
    <property type="match status" value="1"/>
</dbReference>
<evidence type="ECO:0000313" key="13">
    <source>
        <dbReference type="EMBL" id="CCC70023.1"/>
    </source>
</evidence>
<evidence type="ECO:0000256" key="8">
    <source>
        <dbReference type="ARBA" id="ARBA00023315"/>
    </source>
</evidence>
<dbReference type="eggNOG" id="KOG0380">
    <property type="taxonomic scope" value="Eukaryota"/>
</dbReference>
<evidence type="ECO:0000256" key="5">
    <source>
        <dbReference type="ARBA" id="ARBA00022824"/>
    </source>
</evidence>
<reference key="2">
    <citation type="submission" date="2011-08" db="EMBL/GenBank/DDBJ databases">
        <title>Genome sequence of Naumovozyma castellii.</title>
        <authorList>
            <person name="Gordon J.L."/>
            <person name="Armisen D."/>
            <person name="Proux-Wera E."/>
            <person name="OhEigeartaigh S.S."/>
            <person name="Byrne K.P."/>
            <person name="Wolfe K.H."/>
        </authorList>
    </citation>
    <scope>NUCLEOTIDE SEQUENCE</scope>
    <source>
        <strain>Type strain:CBS 4309</strain>
    </source>
</reference>
<dbReference type="HOGENOM" id="CLU_018190_2_1_1"/>
<organism evidence="13 14">
    <name type="scientific">Naumovozyma castellii</name>
    <name type="common">Yeast</name>
    <name type="synonym">Saccharomyces castellii</name>
    <dbReference type="NCBI Taxonomy" id="27288"/>
    <lineage>
        <taxon>Eukaryota</taxon>
        <taxon>Fungi</taxon>
        <taxon>Dikarya</taxon>
        <taxon>Ascomycota</taxon>
        <taxon>Saccharomycotina</taxon>
        <taxon>Saccharomycetes</taxon>
        <taxon>Saccharomycetales</taxon>
        <taxon>Saccharomycetaceae</taxon>
        <taxon>Naumovozyma</taxon>
    </lineage>
</organism>
<evidence type="ECO:0000256" key="1">
    <source>
        <dbReference type="ARBA" id="ARBA00004477"/>
    </source>
</evidence>
<dbReference type="Pfam" id="PF03062">
    <property type="entry name" value="MBOAT"/>
    <property type="match status" value="1"/>
</dbReference>
<comment type="similarity">
    <text evidence="2 10">Belongs to the membrane-bound acyltransferase family. Sterol o-acyltransferase subfamily.</text>
</comment>
<evidence type="ECO:0000256" key="7">
    <source>
        <dbReference type="ARBA" id="ARBA00023136"/>
    </source>
</evidence>
<keyword evidence="7 10" id="KW-0472">Membrane</keyword>
<keyword evidence="5 10" id="KW-0256">Endoplasmic reticulum</keyword>
<evidence type="ECO:0000313" key="14">
    <source>
        <dbReference type="Proteomes" id="UP000001640"/>
    </source>
</evidence>
<feature type="transmembrane region" description="Helical" evidence="12">
    <location>
        <begin position="417"/>
        <end position="440"/>
    </location>
</feature>
<dbReference type="Proteomes" id="UP000001640">
    <property type="component" value="Chromosome 4"/>
</dbReference>
<dbReference type="PANTHER" id="PTHR10408">
    <property type="entry name" value="STEROL O-ACYLTRANSFERASE"/>
    <property type="match status" value="1"/>
</dbReference>
<feature type="transmembrane region" description="Helical" evidence="12">
    <location>
        <begin position="601"/>
        <end position="624"/>
    </location>
</feature>
<dbReference type="GO" id="GO:0008204">
    <property type="term" value="P:ergosterol metabolic process"/>
    <property type="evidence" value="ECO:0007669"/>
    <property type="project" value="TreeGrafter"/>
</dbReference>
<name>G0VEN2_NAUCA</name>
<feature type="transmembrane region" description="Helical" evidence="12">
    <location>
        <begin position="465"/>
        <end position="488"/>
    </location>
</feature>
<dbReference type="EMBL" id="HE576755">
    <property type="protein sequence ID" value="CCC70023.1"/>
    <property type="molecule type" value="Genomic_DNA"/>
</dbReference>
<dbReference type="InterPro" id="IPR004299">
    <property type="entry name" value="MBOAT_fam"/>
</dbReference>
<evidence type="ECO:0000256" key="11">
    <source>
        <dbReference type="PIRSR" id="PIRSR000439-1"/>
    </source>
</evidence>
<dbReference type="RefSeq" id="XP_003676384.1">
    <property type="nucleotide sequence ID" value="XM_003676336.1"/>
</dbReference>
<evidence type="ECO:0000256" key="10">
    <source>
        <dbReference type="PIRNR" id="PIRNR000439"/>
    </source>
</evidence>
<dbReference type="GeneID" id="96903629"/>
<keyword evidence="4 12" id="KW-0812">Transmembrane</keyword>
<feature type="transmembrane region" description="Helical" evidence="12">
    <location>
        <begin position="201"/>
        <end position="221"/>
    </location>
</feature>
<dbReference type="AlphaFoldDB" id="G0VEN2"/>
<gene>
    <name evidence="13" type="primary">NCAS0D04420</name>
    <name evidence="13" type="ordered locus">NCAS_0D04420</name>
</gene>
<feature type="transmembrane region" description="Helical" evidence="12">
    <location>
        <begin position="550"/>
        <end position="570"/>
    </location>
</feature>
<feature type="transmembrane region" description="Helical" evidence="12">
    <location>
        <begin position="241"/>
        <end position="265"/>
    </location>
</feature>
<keyword evidence="8 10" id="KW-0012">Acyltransferase</keyword>
<keyword evidence="14" id="KW-1185">Reference proteome</keyword>
<feature type="transmembrane region" description="Helical" evidence="12">
    <location>
        <begin position="277"/>
        <end position="295"/>
    </location>
</feature>
<keyword evidence="3 10" id="KW-0808">Transferase</keyword>
<evidence type="ECO:0000256" key="2">
    <source>
        <dbReference type="ARBA" id="ARBA00009010"/>
    </source>
</evidence>
<dbReference type="OrthoDB" id="10039049at2759"/>
<dbReference type="InterPro" id="IPR014371">
    <property type="entry name" value="Oat_ACAT_DAG_ARE"/>
</dbReference>
<dbReference type="GO" id="GO:0034737">
    <property type="term" value="F:ergosterol O-acyltransferase activity"/>
    <property type="evidence" value="ECO:0007669"/>
    <property type="project" value="EnsemblFungi"/>
</dbReference>
<comment type="subcellular location">
    <subcellularLocation>
        <location evidence="1 10">Endoplasmic reticulum membrane</location>
        <topology evidence="1 10">Multi-pass membrane protein</topology>
    </subcellularLocation>
</comment>
<keyword evidence="6 12" id="KW-1133">Transmembrane helix</keyword>
<evidence type="ECO:0000256" key="4">
    <source>
        <dbReference type="ARBA" id="ARBA00022692"/>
    </source>
</evidence>
<comment type="function">
    <text evidence="9">Sterol O-acyltransferase that catalyzes the formation of stery esters.</text>
</comment>
<dbReference type="KEGG" id="ncs:NCAS_0D04420"/>
<dbReference type="GO" id="GO:0005789">
    <property type="term" value="C:endoplasmic reticulum membrane"/>
    <property type="evidence" value="ECO:0007669"/>
    <property type="project" value="UniProtKB-SubCell"/>
</dbReference>
<evidence type="ECO:0000256" key="12">
    <source>
        <dbReference type="SAM" id="Phobius"/>
    </source>
</evidence>
<protein>
    <recommendedName>
        <fullName evidence="10">O-acyltransferase</fullName>
    </recommendedName>
</protein>
<dbReference type="FunCoup" id="G0VEN2">
    <property type="interactions" value="205"/>
</dbReference>
<dbReference type="InParanoid" id="G0VEN2"/>
<dbReference type="OMA" id="WWNCVSF"/>
<feature type="transmembrane region" description="Helical" evidence="12">
    <location>
        <begin position="388"/>
        <end position="405"/>
    </location>
</feature>
<accession>G0VEN2</accession>